<evidence type="ECO:0000259" key="3">
    <source>
        <dbReference type="PROSITE" id="PS50042"/>
    </source>
</evidence>
<dbReference type="PROSITE" id="PS00889">
    <property type="entry name" value="CNMP_BINDING_2"/>
    <property type="match status" value="1"/>
</dbReference>
<feature type="domain" description="Cyclic nucleotide-binding" evidence="3">
    <location>
        <begin position="719"/>
        <end position="838"/>
    </location>
</feature>
<dbReference type="InterPro" id="IPR051413">
    <property type="entry name" value="K/Na_HCN_channel"/>
</dbReference>
<dbReference type="GO" id="GO:0005249">
    <property type="term" value="F:voltage-gated potassium channel activity"/>
    <property type="evidence" value="ECO:0007669"/>
    <property type="project" value="TreeGrafter"/>
</dbReference>
<feature type="transmembrane region" description="Helical" evidence="2">
    <location>
        <begin position="531"/>
        <end position="552"/>
    </location>
</feature>
<evidence type="ECO:0000313" key="5">
    <source>
        <dbReference type="Proteomes" id="UP000193642"/>
    </source>
</evidence>
<dbReference type="PANTHER" id="PTHR45689:SF5">
    <property type="entry name" value="I[[H]] CHANNEL, ISOFORM E"/>
    <property type="match status" value="1"/>
</dbReference>
<evidence type="ECO:0000313" key="4">
    <source>
        <dbReference type="EMBL" id="ORY50742.1"/>
    </source>
</evidence>
<dbReference type="PROSITE" id="PS50042">
    <property type="entry name" value="CNMP_BINDING_3"/>
    <property type="match status" value="2"/>
</dbReference>
<dbReference type="Proteomes" id="UP000193642">
    <property type="component" value="Unassembled WGS sequence"/>
</dbReference>
<dbReference type="CDD" id="cd00038">
    <property type="entry name" value="CAP_ED"/>
    <property type="match status" value="2"/>
</dbReference>
<dbReference type="SUPFAM" id="SSF81324">
    <property type="entry name" value="Voltage-gated potassium channels"/>
    <property type="match status" value="1"/>
</dbReference>
<keyword evidence="5" id="KW-1185">Reference proteome</keyword>
<gene>
    <name evidence="4" type="ORF">BCR33DRAFT_762374</name>
</gene>
<comment type="caution">
    <text evidence="4">The sequence shown here is derived from an EMBL/GenBank/DDBJ whole genome shotgun (WGS) entry which is preliminary data.</text>
</comment>
<dbReference type="InterPro" id="IPR014710">
    <property type="entry name" value="RmlC-like_jellyroll"/>
</dbReference>
<keyword evidence="2" id="KW-0812">Transmembrane</keyword>
<evidence type="ECO:0000256" key="1">
    <source>
        <dbReference type="SAM" id="MobiDB-lite"/>
    </source>
</evidence>
<dbReference type="GO" id="GO:0035725">
    <property type="term" value="P:sodium ion transmembrane transport"/>
    <property type="evidence" value="ECO:0007669"/>
    <property type="project" value="TreeGrafter"/>
</dbReference>
<organism evidence="4 5">
    <name type="scientific">Rhizoclosmatium globosum</name>
    <dbReference type="NCBI Taxonomy" id="329046"/>
    <lineage>
        <taxon>Eukaryota</taxon>
        <taxon>Fungi</taxon>
        <taxon>Fungi incertae sedis</taxon>
        <taxon>Chytridiomycota</taxon>
        <taxon>Chytridiomycota incertae sedis</taxon>
        <taxon>Chytridiomycetes</taxon>
        <taxon>Chytridiales</taxon>
        <taxon>Chytriomycetaceae</taxon>
        <taxon>Rhizoclosmatium</taxon>
    </lineage>
</organism>
<dbReference type="InterPro" id="IPR018488">
    <property type="entry name" value="cNMP-bd_CS"/>
</dbReference>
<feature type="domain" description="Cyclic nucleotide-binding" evidence="3">
    <location>
        <begin position="873"/>
        <end position="983"/>
    </location>
</feature>
<feature type="region of interest" description="Disordered" evidence="1">
    <location>
        <begin position="279"/>
        <end position="333"/>
    </location>
</feature>
<dbReference type="InterPro" id="IPR000595">
    <property type="entry name" value="cNMP-bd_dom"/>
</dbReference>
<dbReference type="InterPro" id="IPR018490">
    <property type="entry name" value="cNMP-bd_dom_sf"/>
</dbReference>
<dbReference type="GO" id="GO:0098855">
    <property type="term" value="C:HCN channel complex"/>
    <property type="evidence" value="ECO:0007669"/>
    <property type="project" value="TreeGrafter"/>
</dbReference>
<protein>
    <submittedName>
        <fullName evidence="4">Camp-binding domain-like protein</fullName>
    </submittedName>
</protein>
<dbReference type="EMBL" id="MCGO01000006">
    <property type="protein sequence ID" value="ORY50742.1"/>
    <property type="molecule type" value="Genomic_DNA"/>
</dbReference>
<keyword evidence="2" id="KW-0472">Membrane</keyword>
<proteinExistence type="predicted"/>
<dbReference type="Gene3D" id="1.10.287.70">
    <property type="match status" value="1"/>
</dbReference>
<feature type="region of interest" description="Disordered" evidence="1">
    <location>
        <begin position="207"/>
        <end position="237"/>
    </location>
</feature>
<dbReference type="GO" id="GO:0003254">
    <property type="term" value="P:regulation of membrane depolarization"/>
    <property type="evidence" value="ECO:0007669"/>
    <property type="project" value="TreeGrafter"/>
</dbReference>
<sequence>MEIQTLPSIVELISLADEYREKYLALENQVKQFHPVAMRLGQLLLAARSSLETGGHLDATTFAKSDDNGVLNYTPRVDHHLEAAQSQPDIGTTSEAWKRKIEATQDHEQWTRDFSQAVEVNENGSARSSDSSFHFLTDVRTEAGSLVPKNTVIRRNTAQPTSFGYAPPTVEAERKKSQIVVLSSLFNQNTSQNDSFLKTSSLIKSSSFMRSNSTRSKQGSIRSHQKLPIEQNTSAKNIQLDVGQTASYRVGGNEEAPTAEPTPIMQIDEAAQGTIIRNPKNVSINESDQKLQIEKTRDPRQDSVSVSIPSSSKKRNTNTPLNILKGKNQHQPSAMTRSRATLAQRMMDAALLSKFDLKGSLASIELAEGGAATPEAACIRKHGINPLSSLYVLSQFFFSIIHLTKLWIVPFCLSFESDIPAGYSIFLTVCNACDIILEFLTPNTRFFNLMQANQDLQLRDWQIYYLTHGFLLDLVTALPLDMLPFNGAHYMLAIRLIRLYKVPPIFLESPIYIQMMKNIQRWLGIGHSASLIFPLMVLFCVFLHIEACAIFLTSRLEGFSNIDIEPYRDASVERQYTWALFASIGNTFPLGYKPARISEQWLVLMFTMVGAGLYAAIVGAVSSFAMGFDASGRLYKQKLDELHEYMTWKDLAPSTRRKILKYYDLKYRGKYFEEATLLNEMNDSLRMEIAIHNCKDLISKVSFLRRQENDGRDELFVGKVASAFVPCYFVTGDIIFTQGQVGMEMYFVVSGTINVLAQGKHVATLNEGAFFGGTSPICGDNLSINSAEVALIGNIPRTATVQAAGSCMLYRLTRASFTSILEEFEDVKRTVDGIYRERMARVAAEEEAKKMVIARDLASKVPFLNRAKNDGRDEDFLGRIGHSLVSMLLVNGDVIFAQGDEAGEMYFIKRGSVDIRIQSKTVSSLTDGDFFGELALIANIPRTATAQATATCVIYKLTRESLKKILEEFPDVQEQIDIVYQERFQKFKTDDFQRNGGK</sequence>
<evidence type="ECO:0000256" key="2">
    <source>
        <dbReference type="SAM" id="Phobius"/>
    </source>
</evidence>
<dbReference type="PRINTS" id="PR00103">
    <property type="entry name" value="CAMPKINASE"/>
</dbReference>
<dbReference type="Gene3D" id="2.60.120.10">
    <property type="entry name" value="Jelly Rolls"/>
    <property type="match status" value="2"/>
</dbReference>
<name>A0A1Y2CUQ7_9FUNG</name>
<feature type="compositionally biased region" description="Basic and acidic residues" evidence="1">
    <location>
        <begin position="287"/>
        <end position="301"/>
    </location>
</feature>
<keyword evidence="2" id="KW-1133">Transmembrane helix</keyword>
<dbReference type="SMART" id="SM00100">
    <property type="entry name" value="cNMP"/>
    <property type="match status" value="2"/>
</dbReference>
<dbReference type="PANTHER" id="PTHR45689">
    <property type="entry name" value="I[[H]] CHANNEL, ISOFORM E"/>
    <property type="match status" value="1"/>
</dbReference>
<dbReference type="AlphaFoldDB" id="A0A1Y2CUQ7"/>
<feature type="transmembrane region" description="Helical" evidence="2">
    <location>
        <begin position="601"/>
        <end position="628"/>
    </location>
</feature>
<dbReference type="OrthoDB" id="2152421at2759"/>
<reference evidence="4 5" key="1">
    <citation type="submission" date="2016-07" db="EMBL/GenBank/DDBJ databases">
        <title>Pervasive Adenine N6-methylation of Active Genes in Fungi.</title>
        <authorList>
            <consortium name="DOE Joint Genome Institute"/>
            <person name="Mondo S.J."/>
            <person name="Dannebaum R.O."/>
            <person name="Kuo R.C."/>
            <person name="Labutti K."/>
            <person name="Haridas S."/>
            <person name="Kuo A."/>
            <person name="Salamov A."/>
            <person name="Ahrendt S.R."/>
            <person name="Lipzen A."/>
            <person name="Sullivan W."/>
            <person name="Andreopoulos W.B."/>
            <person name="Clum A."/>
            <person name="Lindquist E."/>
            <person name="Daum C."/>
            <person name="Ramamoorthy G.K."/>
            <person name="Gryganskyi A."/>
            <person name="Culley D."/>
            <person name="Magnuson J.K."/>
            <person name="James T.Y."/>
            <person name="O'Malley M.A."/>
            <person name="Stajich J.E."/>
            <person name="Spatafora J.W."/>
            <person name="Visel A."/>
            <person name="Grigoriev I.V."/>
        </authorList>
    </citation>
    <scope>NUCLEOTIDE SEQUENCE [LARGE SCALE GENOMIC DNA]</scope>
    <source>
        <strain evidence="4 5">JEL800</strain>
    </source>
</reference>
<dbReference type="Gene3D" id="1.10.287.630">
    <property type="entry name" value="Helix hairpin bin"/>
    <property type="match status" value="1"/>
</dbReference>
<dbReference type="SUPFAM" id="SSF51206">
    <property type="entry name" value="cAMP-binding domain-like"/>
    <property type="match status" value="2"/>
</dbReference>
<accession>A0A1Y2CUQ7</accession>
<feature type="compositionally biased region" description="Low complexity" evidence="1">
    <location>
        <begin position="207"/>
        <end position="216"/>
    </location>
</feature>
<dbReference type="Pfam" id="PF00027">
    <property type="entry name" value="cNMP_binding"/>
    <property type="match status" value="2"/>
</dbReference>